<keyword evidence="1" id="KW-0472">Membrane</keyword>
<organism evidence="2 3">
    <name type="scientific">Corynebacterium halotolerans YIM 70093 = DSM 44683</name>
    <dbReference type="NCBI Taxonomy" id="1121362"/>
    <lineage>
        <taxon>Bacteria</taxon>
        <taxon>Bacillati</taxon>
        <taxon>Actinomycetota</taxon>
        <taxon>Actinomycetes</taxon>
        <taxon>Mycobacteriales</taxon>
        <taxon>Corynebacteriaceae</taxon>
        <taxon>Corynebacterium</taxon>
    </lineage>
</organism>
<protein>
    <recommendedName>
        <fullName evidence="4">DUF898 domain-containing protein</fullName>
    </recommendedName>
</protein>
<proteinExistence type="predicted"/>
<reference evidence="2 3" key="1">
    <citation type="journal article" date="2012" name="Stand. Genomic Sci.">
        <title>Genome sequence of the halotolerant bacterium Corynebacterium halotolerans type strain YIM 70093(T) (= DSM 44683(T)).</title>
        <authorList>
            <person name="Ruckert C."/>
            <person name="Albersmeier A."/>
            <person name="Al-Dilaimi A."/>
            <person name="Niehaus K."/>
            <person name="Szczepanowski R."/>
            <person name="Kalinowski J."/>
        </authorList>
    </citation>
    <scope>NUCLEOTIDE SEQUENCE [LARGE SCALE GENOMIC DNA]</scope>
    <source>
        <strain evidence="2">YIM 70093</strain>
    </source>
</reference>
<dbReference type="RefSeq" id="WP_015400425.1">
    <property type="nucleotide sequence ID" value="NC_020302.1"/>
</dbReference>
<keyword evidence="1" id="KW-1133">Transmembrane helix</keyword>
<evidence type="ECO:0000256" key="1">
    <source>
        <dbReference type="SAM" id="Phobius"/>
    </source>
</evidence>
<dbReference type="InterPro" id="IPR010295">
    <property type="entry name" value="DUF898"/>
</dbReference>
<dbReference type="AlphaFoldDB" id="M1P5V1"/>
<dbReference type="Pfam" id="PF05987">
    <property type="entry name" value="DUF898"/>
    <property type="match status" value="1"/>
</dbReference>
<keyword evidence="1" id="KW-0812">Transmembrane</keyword>
<evidence type="ECO:0008006" key="4">
    <source>
        <dbReference type="Google" id="ProtNLM"/>
    </source>
</evidence>
<gene>
    <name evidence="2" type="ORF">A605_05000</name>
</gene>
<evidence type="ECO:0000313" key="3">
    <source>
        <dbReference type="Proteomes" id="UP000011723"/>
    </source>
</evidence>
<dbReference type="HOGENOM" id="CLU_140233_0_0_11"/>
<evidence type="ECO:0000313" key="2">
    <source>
        <dbReference type="EMBL" id="AGF72006.1"/>
    </source>
</evidence>
<dbReference type="KEGG" id="chn:A605_05000"/>
<sequence length="159" mass="17743">MSTPVNQPPHPDPAPFAAAGVPFATPVPPVAQVHPGQAHPGQALPVVRPVPGAAMYRFDGGAASWFGVQLLALLVTVCTLGICFPWAVVMVYRWQTKHTLLFGHRLRFTGSAWGLFGQWIKWWLLTVITLGIYNFWVYPRMTRWIVEHQCFAEPELALQ</sequence>
<feature type="transmembrane region" description="Helical" evidence="1">
    <location>
        <begin position="65"/>
        <end position="92"/>
    </location>
</feature>
<dbReference type="eggNOG" id="COG4269">
    <property type="taxonomic scope" value="Bacteria"/>
</dbReference>
<dbReference type="Proteomes" id="UP000011723">
    <property type="component" value="Chromosome"/>
</dbReference>
<name>M1P5V1_9CORY</name>
<dbReference type="PATRIC" id="fig|1121362.3.peg.1004"/>
<accession>M1P5V1</accession>
<keyword evidence="3" id="KW-1185">Reference proteome</keyword>
<dbReference type="EMBL" id="CP003697">
    <property type="protein sequence ID" value="AGF72006.1"/>
    <property type="molecule type" value="Genomic_DNA"/>
</dbReference>
<feature type="transmembrane region" description="Helical" evidence="1">
    <location>
        <begin position="113"/>
        <end position="136"/>
    </location>
</feature>